<keyword evidence="3" id="KW-1185">Reference proteome</keyword>
<gene>
    <name evidence="2" type="ORF">FYJ75_11515</name>
</gene>
<name>A0A6L5YU19_9FIRM</name>
<dbReference type="EMBL" id="VUNI01000022">
    <property type="protein sequence ID" value="MST75637.1"/>
    <property type="molecule type" value="Genomic_DNA"/>
</dbReference>
<protein>
    <recommendedName>
        <fullName evidence="4">Flagellar hook-associated protein 2 C-terminal domain-containing protein</fullName>
    </recommendedName>
</protein>
<evidence type="ECO:0000256" key="1">
    <source>
        <dbReference type="SAM" id="MobiDB-lite"/>
    </source>
</evidence>
<feature type="compositionally biased region" description="Basic and acidic residues" evidence="1">
    <location>
        <begin position="157"/>
        <end position="167"/>
    </location>
</feature>
<organism evidence="2 3">
    <name type="scientific">Roseburia porci</name>
    <dbReference type="NCBI Taxonomy" id="2605790"/>
    <lineage>
        <taxon>Bacteria</taxon>
        <taxon>Bacillati</taxon>
        <taxon>Bacillota</taxon>
        <taxon>Clostridia</taxon>
        <taxon>Lachnospirales</taxon>
        <taxon>Lachnospiraceae</taxon>
        <taxon>Roseburia</taxon>
    </lineage>
</organism>
<sequence length="186" mass="20554">MSTVASTGMSLSQNYYLRSYYQNNQKMFKSSTRKETSNSRLSYEDGLALRRAARNLQSFEYSENDNGENICNSILAFIDTYNNTLKSGGASSSSDVNRYARQLKQLSHKYSDDLSSLGITVNTDGTMTANKNLLGKSSASDVGKVFGKESDFTKKTEQYARKMESKSSDSLYTALTGSGSNIDFQA</sequence>
<evidence type="ECO:0000313" key="3">
    <source>
        <dbReference type="Proteomes" id="UP000474024"/>
    </source>
</evidence>
<dbReference type="AlphaFoldDB" id="A0A6L5YU19"/>
<feature type="region of interest" description="Disordered" evidence="1">
    <location>
        <begin position="157"/>
        <end position="186"/>
    </location>
</feature>
<accession>A0A6L5YU19</accession>
<dbReference type="RefSeq" id="WP_154430603.1">
    <property type="nucleotide sequence ID" value="NZ_VUNI01000022.1"/>
</dbReference>
<comment type="caution">
    <text evidence="2">The sequence shown here is derived from an EMBL/GenBank/DDBJ whole genome shotgun (WGS) entry which is preliminary data.</text>
</comment>
<evidence type="ECO:0000313" key="2">
    <source>
        <dbReference type="EMBL" id="MST75637.1"/>
    </source>
</evidence>
<reference evidence="2 3" key="1">
    <citation type="submission" date="2019-08" db="EMBL/GenBank/DDBJ databases">
        <title>In-depth cultivation of the pig gut microbiome towards novel bacterial diversity and tailored functional studies.</title>
        <authorList>
            <person name="Wylensek D."/>
            <person name="Hitch T.C.A."/>
            <person name="Clavel T."/>
        </authorList>
    </citation>
    <scope>NUCLEOTIDE SEQUENCE [LARGE SCALE GENOMIC DNA]</scope>
    <source>
        <strain evidence="2 3">MUC/MUC-530-WT-4D</strain>
    </source>
</reference>
<feature type="compositionally biased region" description="Polar residues" evidence="1">
    <location>
        <begin position="168"/>
        <end position="186"/>
    </location>
</feature>
<dbReference type="Proteomes" id="UP000474024">
    <property type="component" value="Unassembled WGS sequence"/>
</dbReference>
<proteinExistence type="predicted"/>
<evidence type="ECO:0008006" key="4">
    <source>
        <dbReference type="Google" id="ProtNLM"/>
    </source>
</evidence>